<feature type="transmembrane region" description="Helical" evidence="5">
    <location>
        <begin position="322"/>
        <end position="343"/>
    </location>
</feature>
<evidence type="ECO:0000256" key="3">
    <source>
        <dbReference type="ARBA" id="ARBA00022989"/>
    </source>
</evidence>
<evidence type="ECO:0000256" key="2">
    <source>
        <dbReference type="ARBA" id="ARBA00022692"/>
    </source>
</evidence>
<keyword evidence="4 5" id="KW-0472">Membrane</keyword>
<evidence type="ECO:0000256" key="4">
    <source>
        <dbReference type="ARBA" id="ARBA00023136"/>
    </source>
</evidence>
<evidence type="ECO:0000256" key="5">
    <source>
        <dbReference type="SAM" id="Phobius"/>
    </source>
</evidence>
<dbReference type="PROSITE" id="PS51257">
    <property type="entry name" value="PROKAR_LIPOPROTEIN"/>
    <property type="match status" value="1"/>
</dbReference>
<dbReference type="InterPro" id="IPR036259">
    <property type="entry name" value="MFS_trans_sf"/>
</dbReference>
<name>A0ABM9LGU3_9MYCO</name>
<feature type="transmembrane region" description="Helical" evidence="5">
    <location>
        <begin position="234"/>
        <end position="253"/>
    </location>
</feature>
<feature type="transmembrane region" description="Helical" evidence="5">
    <location>
        <begin position="75"/>
        <end position="93"/>
    </location>
</feature>
<feature type="transmembrane region" description="Helical" evidence="5">
    <location>
        <begin position="349"/>
        <end position="368"/>
    </location>
</feature>
<dbReference type="InterPro" id="IPR010645">
    <property type="entry name" value="MFS_4"/>
</dbReference>
<evidence type="ECO:0000256" key="1">
    <source>
        <dbReference type="ARBA" id="ARBA00004651"/>
    </source>
</evidence>
<accession>A0ABM9LGU3</accession>
<evidence type="ECO:0000259" key="6">
    <source>
        <dbReference type="PROSITE" id="PS50850"/>
    </source>
</evidence>
<feature type="transmembrane region" description="Helical" evidence="5">
    <location>
        <begin position="289"/>
        <end position="310"/>
    </location>
</feature>
<dbReference type="PROSITE" id="PS50850">
    <property type="entry name" value="MFS"/>
    <property type="match status" value="1"/>
</dbReference>
<evidence type="ECO:0000313" key="7">
    <source>
        <dbReference type="EMBL" id="CAJ1498770.1"/>
    </source>
</evidence>
<dbReference type="InterPro" id="IPR020846">
    <property type="entry name" value="MFS_dom"/>
</dbReference>
<dbReference type="InterPro" id="IPR011701">
    <property type="entry name" value="MFS"/>
</dbReference>
<sequence length="389" mass="39559">MQRTFYSLVAAGAALIGCCYGFARFAYGLFVPAFTEQFALTPSAIGVIGAGSYVGYCVAIVAALVLTDRLGARRTALAAGVVATAGLALVAVAPTATVLAVGILIAGSSTGLASPPLAAAVAQRLTGDAADRAQTFVNAGTGVGVVVSGPIAYLLTDQWRVAWGVYALVAALVTGWIAIALRGETRGRLRRRGFGRWYRPGTGALLSASLLGGLGSIAVWNFGRDVISQFHVDGFATASWVLLGAAGIVGALGGDLVRHLGFRPAWIAVISAMSAATVLLAVATQHTAIVLLAVTVFGAAYIGMTGLLLIWGTRTYPESASFGVGLAFFALAAGQALGAPLTGFLAESLGHTTALAVMATVGCVSVLLKPASRRSAPTQRESAVDAFEQ</sequence>
<keyword evidence="3 5" id="KW-1133">Transmembrane helix</keyword>
<dbReference type="PANTHER" id="PTHR23537:SF1">
    <property type="entry name" value="SUGAR TRANSPORTER"/>
    <property type="match status" value="1"/>
</dbReference>
<keyword evidence="8" id="KW-1185">Reference proteome</keyword>
<evidence type="ECO:0000313" key="8">
    <source>
        <dbReference type="Proteomes" id="UP001190465"/>
    </source>
</evidence>
<feature type="transmembrane region" description="Helical" evidence="5">
    <location>
        <begin position="99"/>
        <end position="123"/>
    </location>
</feature>
<keyword evidence="2 5" id="KW-0812">Transmembrane</keyword>
<reference evidence="7 8" key="1">
    <citation type="submission" date="2023-08" db="EMBL/GenBank/DDBJ databases">
        <authorList>
            <person name="Folkvardsen B D."/>
            <person name="Norman A."/>
        </authorList>
    </citation>
    <scope>NUCLEOTIDE SEQUENCE [LARGE SCALE GENOMIC DNA]</scope>
    <source>
        <strain evidence="7 8">Mu0053</strain>
    </source>
</reference>
<dbReference type="SUPFAM" id="SSF103473">
    <property type="entry name" value="MFS general substrate transporter"/>
    <property type="match status" value="1"/>
</dbReference>
<feature type="transmembrane region" description="Helical" evidence="5">
    <location>
        <begin position="135"/>
        <end position="155"/>
    </location>
</feature>
<feature type="transmembrane region" description="Helical" evidence="5">
    <location>
        <begin position="44"/>
        <end position="66"/>
    </location>
</feature>
<dbReference type="EMBL" id="OY726397">
    <property type="protein sequence ID" value="CAJ1498770.1"/>
    <property type="molecule type" value="Genomic_DNA"/>
</dbReference>
<dbReference type="Gene3D" id="1.20.1250.20">
    <property type="entry name" value="MFS general substrate transporter like domains"/>
    <property type="match status" value="1"/>
</dbReference>
<gene>
    <name evidence="7" type="ORF">MU0053_001241</name>
</gene>
<proteinExistence type="predicted"/>
<dbReference type="Proteomes" id="UP001190465">
    <property type="component" value="Chromosome"/>
</dbReference>
<comment type="subcellular location">
    <subcellularLocation>
        <location evidence="1">Cell membrane</location>
        <topology evidence="1">Multi-pass membrane protein</topology>
    </subcellularLocation>
</comment>
<feature type="transmembrane region" description="Helical" evidence="5">
    <location>
        <begin position="202"/>
        <end position="222"/>
    </location>
</feature>
<organism evidence="7 8">
    <name type="scientific">[Mycobacterium] burgundiense</name>
    <dbReference type="NCBI Taxonomy" id="3064286"/>
    <lineage>
        <taxon>Bacteria</taxon>
        <taxon>Bacillati</taxon>
        <taxon>Actinomycetota</taxon>
        <taxon>Actinomycetes</taxon>
        <taxon>Mycobacteriales</taxon>
        <taxon>Mycobacteriaceae</taxon>
        <taxon>Mycolicibacterium</taxon>
    </lineage>
</organism>
<feature type="transmembrane region" description="Helical" evidence="5">
    <location>
        <begin position="265"/>
        <end position="283"/>
    </location>
</feature>
<feature type="transmembrane region" description="Helical" evidence="5">
    <location>
        <begin position="161"/>
        <end position="181"/>
    </location>
</feature>
<dbReference type="PANTHER" id="PTHR23537">
    <property type="match status" value="1"/>
</dbReference>
<feature type="domain" description="Major facilitator superfamily (MFS) profile" evidence="6">
    <location>
        <begin position="9"/>
        <end position="374"/>
    </location>
</feature>
<protein>
    <submittedName>
        <fullName evidence="7">MFS transporter</fullName>
    </submittedName>
</protein>
<dbReference type="Pfam" id="PF07690">
    <property type="entry name" value="MFS_1"/>
    <property type="match status" value="1"/>
</dbReference>
<dbReference type="RefSeq" id="WP_308481501.1">
    <property type="nucleotide sequence ID" value="NZ_OY726397.1"/>
</dbReference>